<evidence type="ECO:0000313" key="18">
    <source>
        <dbReference type="Proteomes" id="UP000262371"/>
    </source>
</evidence>
<dbReference type="Pfam" id="PF22461">
    <property type="entry name" value="SLBB_2"/>
    <property type="match status" value="1"/>
</dbReference>
<dbReference type="GO" id="GO:0046930">
    <property type="term" value="C:pore complex"/>
    <property type="evidence" value="ECO:0007669"/>
    <property type="project" value="UniProtKB-KW"/>
</dbReference>
<dbReference type="EMBL" id="QUWV01000113">
    <property type="protein sequence ID" value="RFD19256.1"/>
    <property type="molecule type" value="Genomic_DNA"/>
</dbReference>
<evidence type="ECO:0000256" key="12">
    <source>
        <dbReference type="ARBA" id="ARBA00023139"/>
    </source>
</evidence>
<keyword evidence="7" id="KW-0732">Signal</keyword>
<evidence type="ECO:0000256" key="4">
    <source>
        <dbReference type="ARBA" id="ARBA00022452"/>
    </source>
</evidence>
<comment type="subcellular location">
    <subcellularLocation>
        <location evidence="1">Cell outer membrane</location>
        <topology evidence="1">Multi-pass membrane protein</topology>
    </subcellularLocation>
</comment>
<dbReference type="PANTHER" id="PTHR33619">
    <property type="entry name" value="POLYSACCHARIDE EXPORT PROTEIN GFCE-RELATED"/>
    <property type="match status" value="1"/>
</dbReference>
<dbReference type="Pfam" id="PF02563">
    <property type="entry name" value="Poly_export"/>
    <property type="match status" value="1"/>
</dbReference>
<dbReference type="Proteomes" id="UP000262371">
    <property type="component" value="Unassembled WGS sequence"/>
</dbReference>
<protein>
    <submittedName>
        <fullName evidence="17">Polysaccharide export protein</fullName>
    </submittedName>
</protein>
<keyword evidence="8" id="KW-0625">Polysaccharide transport</keyword>
<dbReference type="AlphaFoldDB" id="A0A371YYE2"/>
<sequence>MMILGLGLAGCNTLPNSGPTESEFKHAQKDPKKNSVGYGIVQISPDLITLLNSEKPPSFSMLANDVQKSHPNDRVGPGDSLDIAIYEMGVGVFTAGSPTSAPSSTAKPTMISAVPVDGNGDITLPYIGLLHVSGLTSEQIESEIQQRLKGKSQSPQVMVKIQTDLENSVIVYGGVKRSGRIPLTLHQERLIDAIALAGGNMEQPEDVIVRLERHGNQAETSLRDLEEDPTQNILLQAGDRIQLIREPRTFTAFGAAHQVTETPFNTSSVNLAEALARVGGPSDSQADPNAIFLFRYENADIAQRLGLPVTTGETKMPIVYQLDMINPASYFLAEHFPMKNKDVLYIANAKTNKLGKAFNLINTLMSPGMSAGRVSH</sequence>
<keyword evidence="10" id="KW-0626">Porin</keyword>
<keyword evidence="12" id="KW-0564">Palmitate</keyword>
<feature type="domain" description="SLBB" evidence="16">
    <location>
        <begin position="257"/>
        <end position="346"/>
    </location>
</feature>
<name>A0A371YYE2_9PROT</name>
<evidence type="ECO:0000256" key="11">
    <source>
        <dbReference type="ARBA" id="ARBA00023136"/>
    </source>
</evidence>
<evidence type="ECO:0000256" key="2">
    <source>
        <dbReference type="ARBA" id="ARBA00009450"/>
    </source>
</evidence>
<evidence type="ECO:0000259" key="15">
    <source>
        <dbReference type="Pfam" id="PF02563"/>
    </source>
</evidence>
<dbReference type="InterPro" id="IPR003715">
    <property type="entry name" value="Poly_export_N"/>
</dbReference>
<evidence type="ECO:0000256" key="5">
    <source>
        <dbReference type="ARBA" id="ARBA00022597"/>
    </source>
</evidence>
<comment type="similarity">
    <text evidence="2">Belongs to the BexD/CtrA/VexA family.</text>
</comment>
<evidence type="ECO:0000256" key="10">
    <source>
        <dbReference type="ARBA" id="ARBA00023114"/>
    </source>
</evidence>
<dbReference type="OrthoDB" id="7198507at2"/>
<dbReference type="Gene3D" id="3.10.560.10">
    <property type="entry name" value="Outer membrane lipoprotein wza domain like"/>
    <property type="match status" value="2"/>
</dbReference>
<dbReference type="Gene3D" id="3.30.1950.10">
    <property type="entry name" value="wza like domain"/>
    <property type="match status" value="1"/>
</dbReference>
<dbReference type="InterPro" id="IPR054765">
    <property type="entry name" value="SLBB_dom"/>
</dbReference>
<organism evidence="17 18">
    <name type="scientific">Komagataeibacter melaceti</name>
    <dbReference type="NCBI Taxonomy" id="2766577"/>
    <lineage>
        <taxon>Bacteria</taxon>
        <taxon>Pseudomonadati</taxon>
        <taxon>Pseudomonadota</taxon>
        <taxon>Alphaproteobacteria</taxon>
        <taxon>Acetobacterales</taxon>
        <taxon>Acetobacteraceae</taxon>
        <taxon>Komagataeibacter</taxon>
    </lineage>
</organism>
<comment type="caution">
    <text evidence="17">The sequence shown here is derived from an EMBL/GenBank/DDBJ whole genome shotgun (WGS) entry which is preliminary data.</text>
</comment>
<dbReference type="GO" id="GO:0009279">
    <property type="term" value="C:cell outer membrane"/>
    <property type="evidence" value="ECO:0007669"/>
    <property type="project" value="UniProtKB-SubCell"/>
</dbReference>
<keyword evidence="9" id="KW-0406">Ion transport</keyword>
<feature type="domain" description="Polysaccharide export protein N-terminal" evidence="15">
    <location>
        <begin position="69"/>
        <end position="161"/>
    </location>
</feature>
<keyword evidence="11" id="KW-0472">Membrane</keyword>
<keyword evidence="18" id="KW-1185">Reference proteome</keyword>
<evidence type="ECO:0000256" key="8">
    <source>
        <dbReference type="ARBA" id="ARBA00023047"/>
    </source>
</evidence>
<keyword evidence="3" id="KW-0813">Transport</keyword>
<dbReference type="GO" id="GO:0015288">
    <property type="term" value="F:porin activity"/>
    <property type="evidence" value="ECO:0007669"/>
    <property type="project" value="UniProtKB-KW"/>
</dbReference>
<dbReference type="PANTHER" id="PTHR33619:SF3">
    <property type="entry name" value="POLYSACCHARIDE EXPORT PROTEIN GFCE-RELATED"/>
    <property type="match status" value="1"/>
</dbReference>
<evidence type="ECO:0000313" key="17">
    <source>
        <dbReference type="EMBL" id="RFD19256.1"/>
    </source>
</evidence>
<evidence type="ECO:0000256" key="1">
    <source>
        <dbReference type="ARBA" id="ARBA00004571"/>
    </source>
</evidence>
<evidence type="ECO:0000256" key="14">
    <source>
        <dbReference type="ARBA" id="ARBA00023288"/>
    </source>
</evidence>
<keyword evidence="13" id="KW-0998">Cell outer membrane</keyword>
<gene>
    <name evidence="17" type="ORF">DY926_12310</name>
</gene>
<dbReference type="GO" id="GO:0006811">
    <property type="term" value="P:monoatomic ion transport"/>
    <property type="evidence" value="ECO:0007669"/>
    <property type="project" value="UniProtKB-KW"/>
</dbReference>
<proteinExistence type="inferred from homology"/>
<evidence type="ECO:0000256" key="6">
    <source>
        <dbReference type="ARBA" id="ARBA00022692"/>
    </source>
</evidence>
<evidence type="ECO:0000256" key="13">
    <source>
        <dbReference type="ARBA" id="ARBA00023237"/>
    </source>
</evidence>
<dbReference type="InterPro" id="IPR049712">
    <property type="entry name" value="Poly_export"/>
</dbReference>
<evidence type="ECO:0000259" key="16">
    <source>
        <dbReference type="Pfam" id="PF22461"/>
    </source>
</evidence>
<keyword evidence="5" id="KW-0762">Sugar transport</keyword>
<keyword evidence="4" id="KW-1134">Transmembrane beta strand</keyword>
<accession>A0A371YYE2</accession>
<keyword evidence="14" id="KW-0449">Lipoprotein</keyword>
<evidence type="ECO:0000256" key="9">
    <source>
        <dbReference type="ARBA" id="ARBA00023065"/>
    </source>
</evidence>
<evidence type="ECO:0000256" key="3">
    <source>
        <dbReference type="ARBA" id="ARBA00022448"/>
    </source>
</evidence>
<dbReference type="RefSeq" id="WP_116703632.1">
    <property type="nucleotide sequence ID" value="NZ_QUWV01000113.1"/>
</dbReference>
<dbReference type="GO" id="GO:0015159">
    <property type="term" value="F:polysaccharide transmembrane transporter activity"/>
    <property type="evidence" value="ECO:0007669"/>
    <property type="project" value="InterPro"/>
</dbReference>
<keyword evidence="6" id="KW-0812">Transmembrane</keyword>
<reference evidence="17 18" key="1">
    <citation type="submission" date="2018-08" db="EMBL/GenBank/DDBJ databases">
        <title>Komagataeibacter sp. AV 382.</title>
        <authorList>
            <person name="Skraban J."/>
            <person name="Trcek J."/>
        </authorList>
    </citation>
    <scope>NUCLEOTIDE SEQUENCE [LARGE SCALE GENOMIC DNA]</scope>
    <source>
        <strain evidence="17 18">AV 382</strain>
    </source>
</reference>
<evidence type="ECO:0000256" key="7">
    <source>
        <dbReference type="ARBA" id="ARBA00022729"/>
    </source>
</evidence>